<reference evidence="2" key="2">
    <citation type="journal article" date="2021" name="Microbiome">
        <title>Successional dynamics and alternative stable states in a saline activated sludge microbial community over 9 years.</title>
        <authorList>
            <person name="Wang Y."/>
            <person name="Ye J."/>
            <person name="Ju F."/>
            <person name="Liu L."/>
            <person name="Boyd J.A."/>
            <person name="Deng Y."/>
            <person name="Parks D.H."/>
            <person name="Jiang X."/>
            <person name="Yin X."/>
            <person name="Woodcroft B.J."/>
            <person name="Tyson G.W."/>
            <person name="Hugenholtz P."/>
            <person name="Polz M.F."/>
            <person name="Zhang T."/>
        </authorList>
    </citation>
    <scope>NUCLEOTIDE SEQUENCE</scope>
    <source>
        <strain evidence="2">HKST-UBA02</strain>
    </source>
</reference>
<dbReference type="GO" id="GO:0005975">
    <property type="term" value="P:carbohydrate metabolic process"/>
    <property type="evidence" value="ECO:0007669"/>
    <property type="project" value="InterPro"/>
</dbReference>
<name>A0A956NGX2_UNCEI</name>
<feature type="signal peptide" evidence="1">
    <location>
        <begin position="1"/>
        <end position="21"/>
    </location>
</feature>
<dbReference type="Proteomes" id="UP000739538">
    <property type="component" value="Unassembled WGS sequence"/>
</dbReference>
<dbReference type="EMBL" id="JAGQHS010000195">
    <property type="protein sequence ID" value="MCA9758636.1"/>
    <property type="molecule type" value="Genomic_DNA"/>
</dbReference>
<evidence type="ECO:0000313" key="3">
    <source>
        <dbReference type="Proteomes" id="UP000739538"/>
    </source>
</evidence>
<keyword evidence="1" id="KW-0732">Signal</keyword>
<dbReference type="AlphaFoldDB" id="A0A956NGX2"/>
<comment type="caution">
    <text evidence="2">The sequence shown here is derived from an EMBL/GenBank/DDBJ whole genome shotgun (WGS) entry which is preliminary data.</text>
</comment>
<evidence type="ECO:0000256" key="1">
    <source>
        <dbReference type="SAM" id="SignalP"/>
    </source>
</evidence>
<gene>
    <name evidence="2" type="ORF">KDA27_22760</name>
</gene>
<proteinExistence type="predicted"/>
<reference evidence="2" key="1">
    <citation type="submission" date="2020-04" db="EMBL/GenBank/DDBJ databases">
        <authorList>
            <person name="Zhang T."/>
        </authorList>
    </citation>
    <scope>NUCLEOTIDE SEQUENCE</scope>
    <source>
        <strain evidence="2">HKST-UBA02</strain>
    </source>
</reference>
<organism evidence="2 3">
    <name type="scientific">Eiseniibacteriota bacterium</name>
    <dbReference type="NCBI Taxonomy" id="2212470"/>
    <lineage>
        <taxon>Bacteria</taxon>
        <taxon>Candidatus Eiseniibacteriota</taxon>
    </lineage>
</organism>
<feature type="non-terminal residue" evidence="2">
    <location>
        <position position="540"/>
    </location>
</feature>
<sequence length="540" mass="59304">MPQKALLLAITLACAGTSVFADVLDTHTVVLDGTDQLLSWITPQDHAYAEAARMSAEFIIDAMNGPIDGSNGLPMIHTHSEYHVDTFAGSDWANNPAGKNAMLADGLISYYAFSGDDAAIDAVRELLDHQLAHGTTPSSYTWGDVPWSAAAEGSVDYGDDDIEGVGNLEPDKVGELGYHGYLRFYQFTGETVYLDAAIDCADALAANIRTGDATHSPWAFRVDAATGQTAHPADEYCDHVIATIRLFDELVRLGLGDVSAYQSARANAWSWLLTYPVQNETWAEYFEDIDQDVGMENQNQYNPGQTARYLLEHPEIDPNWLAHSTQMIDFIETEFGGTDQGESGLQYGARVIAEQDHYNYKMASHTSRFGAINALLFAATGDEVAREKAFRSLNWCTYMARDNGAVIEGPAEHAHNEYCWYSDGHGDYIRHFLLAMGAVPEWAPADEDHLLHTTSVVTSVAYSPFEIRYSTFDDSSREMLRVTAEPVSVTADGSVLPLRTNLDAEGWTWDAASGVVRIRHDSAQDIVLSFEQPPPGIFGD</sequence>
<protein>
    <submittedName>
        <fullName evidence="2">Uncharacterized protein</fullName>
    </submittedName>
</protein>
<dbReference type="InterPro" id="IPR008928">
    <property type="entry name" value="6-hairpin_glycosidase_sf"/>
</dbReference>
<accession>A0A956NGX2</accession>
<evidence type="ECO:0000313" key="2">
    <source>
        <dbReference type="EMBL" id="MCA9758636.1"/>
    </source>
</evidence>
<feature type="chain" id="PRO_5036957578" evidence="1">
    <location>
        <begin position="22"/>
        <end position="540"/>
    </location>
</feature>
<dbReference type="SUPFAM" id="SSF48208">
    <property type="entry name" value="Six-hairpin glycosidases"/>
    <property type="match status" value="1"/>
</dbReference>